<accession>A0ACA9QZ13</accession>
<evidence type="ECO:0000313" key="1">
    <source>
        <dbReference type="EMBL" id="CAG8769661.1"/>
    </source>
</evidence>
<gene>
    <name evidence="1" type="ORF">ACOLOM_LOCUS13699</name>
</gene>
<feature type="non-terminal residue" evidence="1">
    <location>
        <position position="1"/>
    </location>
</feature>
<sequence length="119" mass="12231">SRVETQVKLRVELVEVSGAANSEAAASTSNGGADLGLSYGKPATHWKYVKVPKTASVKVKSKGVCGGPGGSMLSSMTITGWLISSDHQMIGFALISLAGVAPPMPLSMPFSPSSCLHID</sequence>
<organism evidence="1 2">
    <name type="scientific">Acaulospora colombiana</name>
    <dbReference type="NCBI Taxonomy" id="27376"/>
    <lineage>
        <taxon>Eukaryota</taxon>
        <taxon>Fungi</taxon>
        <taxon>Fungi incertae sedis</taxon>
        <taxon>Mucoromycota</taxon>
        <taxon>Glomeromycotina</taxon>
        <taxon>Glomeromycetes</taxon>
        <taxon>Diversisporales</taxon>
        <taxon>Acaulosporaceae</taxon>
        <taxon>Acaulospora</taxon>
    </lineage>
</organism>
<dbReference type="Proteomes" id="UP000789525">
    <property type="component" value="Unassembled WGS sequence"/>
</dbReference>
<name>A0ACA9QZ13_9GLOM</name>
<reference evidence="1" key="1">
    <citation type="submission" date="2021-06" db="EMBL/GenBank/DDBJ databases">
        <authorList>
            <person name="Kallberg Y."/>
            <person name="Tangrot J."/>
            <person name="Rosling A."/>
        </authorList>
    </citation>
    <scope>NUCLEOTIDE SEQUENCE</scope>
    <source>
        <strain evidence="1">CL356</strain>
    </source>
</reference>
<comment type="caution">
    <text evidence="1">The sequence shown here is derived from an EMBL/GenBank/DDBJ whole genome shotgun (WGS) entry which is preliminary data.</text>
</comment>
<keyword evidence="2" id="KW-1185">Reference proteome</keyword>
<dbReference type="EMBL" id="CAJVPT010064013">
    <property type="protein sequence ID" value="CAG8769661.1"/>
    <property type="molecule type" value="Genomic_DNA"/>
</dbReference>
<protein>
    <submittedName>
        <fullName evidence="1">11602_t:CDS:1</fullName>
    </submittedName>
</protein>
<proteinExistence type="predicted"/>
<evidence type="ECO:0000313" key="2">
    <source>
        <dbReference type="Proteomes" id="UP000789525"/>
    </source>
</evidence>